<evidence type="ECO:0000313" key="1">
    <source>
        <dbReference type="EMBL" id="KAF2193721.1"/>
    </source>
</evidence>
<dbReference type="Proteomes" id="UP000800200">
    <property type="component" value="Unassembled WGS sequence"/>
</dbReference>
<accession>A0A6A6ER22</accession>
<name>A0A6A6ER22_9PEZI</name>
<dbReference type="EMBL" id="ML994613">
    <property type="protein sequence ID" value="KAF2193721.1"/>
    <property type="molecule type" value="Genomic_DNA"/>
</dbReference>
<organism evidence="1 2">
    <name type="scientific">Zopfia rhizophila CBS 207.26</name>
    <dbReference type="NCBI Taxonomy" id="1314779"/>
    <lineage>
        <taxon>Eukaryota</taxon>
        <taxon>Fungi</taxon>
        <taxon>Dikarya</taxon>
        <taxon>Ascomycota</taxon>
        <taxon>Pezizomycotina</taxon>
        <taxon>Dothideomycetes</taxon>
        <taxon>Dothideomycetes incertae sedis</taxon>
        <taxon>Zopfiaceae</taxon>
        <taxon>Zopfia</taxon>
    </lineage>
</organism>
<dbReference type="AlphaFoldDB" id="A0A6A6ER22"/>
<proteinExistence type="predicted"/>
<keyword evidence="2" id="KW-1185">Reference proteome</keyword>
<reference evidence="1" key="1">
    <citation type="journal article" date="2020" name="Stud. Mycol.">
        <title>101 Dothideomycetes genomes: a test case for predicting lifestyles and emergence of pathogens.</title>
        <authorList>
            <person name="Haridas S."/>
            <person name="Albert R."/>
            <person name="Binder M."/>
            <person name="Bloem J."/>
            <person name="Labutti K."/>
            <person name="Salamov A."/>
            <person name="Andreopoulos B."/>
            <person name="Baker S."/>
            <person name="Barry K."/>
            <person name="Bills G."/>
            <person name="Bluhm B."/>
            <person name="Cannon C."/>
            <person name="Castanera R."/>
            <person name="Culley D."/>
            <person name="Daum C."/>
            <person name="Ezra D."/>
            <person name="Gonzalez J."/>
            <person name="Henrissat B."/>
            <person name="Kuo A."/>
            <person name="Liang C."/>
            <person name="Lipzen A."/>
            <person name="Lutzoni F."/>
            <person name="Magnuson J."/>
            <person name="Mondo S."/>
            <person name="Nolan M."/>
            <person name="Ohm R."/>
            <person name="Pangilinan J."/>
            <person name="Park H.-J."/>
            <person name="Ramirez L."/>
            <person name="Alfaro M."/>
            <person name="Sun H."/>
            <person name="Tritt A."/>
            <person name="Yoshinaga Y."/>
            <person name="Zwiers L.-H."/>
            <person name="Turgeon B."/>
            <person name="Goodwin S."/>
            <person name="Spatafora J."/>
            <person name="Crous P."/>
            <person name="Grigoriev I."/>
        </authorList>
    </citation>
    <scope>NUCLEOTIDE SEQUENCE</scope>
    <source>
        <strain evidence="1">CBS 207.26</strain>
    </source>
</reference>
<protein>
    <submittedName>
        <fullName evidence="1">Uncharacterized protein</fullName>
    </submittedName>
</protein>
<gene>
    <name evidence="1" type="ORF">K469DRAFT_745212</name>
</gene>
<sequence length="157" mass="18046">MEFERLNTRKVGMVTRIRQLIIVSFTNVRIRDSIDSQGAAYFDDDEVEEQEDEMDGDDEVDITPILEGLQVAREVDELANPLRFGNIYRRFSSLQKSHDMDVLGSVFLGTKNILTGLSWNLSVKNRITNIIWGHRIPFLSRNPPYTKGLHHPNMGIE</sequence>
<evidence type="ECO:0000313" key="2">
    <source>
        <dbReference type="Proteomes" id="UP000800200"/>
    </source>
</evidence>